<dbReference type="Pfam" id="PF18885">
    <property type="entry name" value="DUF5648"/>
    <property type="match status" value="1"/>
</dbReference>
<protein>
    <submittedName>
        <fullName evidence="2">MAC/Perforin domain protein</fullName>
    </submittedName>
</protein>
<proteinExistence type="predicted"/>
<dbReference type="Proteomes" id="UP000479773">
    <property type="component" value="Unassembled WGS sequence"/>
</dbReference>
<dbReference type="PROSITE" id="PS51257">
    <property type="entry name" value="PROKAR_LIPOPROTEIN"/>
    <property type="match status" value="1"/>
</dbReference>
<accession>A0A642EQ71</accession>
<dbReference type="EMBL" id="VWEQ01000094">
    <property type="protein sequence ID" value="KAA4746719.1"/>
    <property type="molecule type" value="Genomic_DNA"/>
</dbReference>
<evidence type="ECO:0000313" key="3">
    <source>
        <dbReference type="Proteomes" id="UP000479773"/>
    </source>
</evidence>
<dbReference type="InterPro" id="IPR043708">
    <property type="entry name" value="DUF5648"/>
</dbReference>
<dbReference type="PROSITE" id="PS51412">
    <property type="entry name" value="MACPF_2"/>
    <property type="match status" value="1"/>
</dbReference>
<feature type="domain" description="MACPF" evidence="1">
    <location>
        <begin position="18"/>
        <end position="347"/>
    </location>
</feature>
<evidence type="ECO:0000313" key="2">
    <source>
        <dbReference type="EMBL" id="KAA4746719.1"/>
    </source>
</evidence>
<organism evidence="2 3">
    <name type="scientific">Bacteroides fragilis</name>
    <dbReference type="NCBI Taxonomy" id="817"/>
    <lineage>
        <taxon>Bacteria</taxon>
        <taxon>Pseudomonadati</taxon>
        <taxon>Bacteroidota</taxon>
        <taxon>Bacteroidia</taxon>
        <taxon>Bacteroidales</taxon>
        <taxon>Bacteroidaceae</taxon>
        <taxon>Bacteroides</taxon>
    </lineage>
</organism>
<dbReference type="RefSeq" id="WP_050444420.1">
    <property type="nucleotide sequence ID" value="NZ_CP131537.1"/>
</dbReference>
<comment type="caution">
    <text evidence="2">The sequence shown here is derived from an EMBL/GenBank/DDBJ whole genome shotgun (WGS) entry which is preliminary data.</text>
</comment>
<gene>
    <name evidence="2" type="ORF">F3B44_24625</name>
</gene>
<dbReference type="Pfam" id="PF01823">
    <property type="entry name" value="MACPF"/>
    <property type="match status" value="1"/>
</dbReference>
<dbReference type="AlphaFoldDB" id="A0A642EQ71"/>
<sequence>MKKLFYWILSSIVLFSCSETELLDNSIDDQLITTRASGDGLYDVLGYGYDITKEYLHPMSVCNPVLDIEKYKQDYGERLVTGTPSFGGDQMYYGYSAFDYLKDMTKETKASLQVSDTAKQAAYSGSIAGGTYFKSAYSYSSKYSFASIDAVRKLKYIRINDEKSRLMNYLSSSFKEDLNRLPAEKLVKRYGTHVLTNFTIGGRYKLLFRSVITNTTENSVKRKTIASGLKALVGDIGIGVNFDRNVETSETLTRENKHRMLYVLFYGGTGTSLVYDLEKGLPTRIDIQHWESTVNLTNANLTDINWEETYPIYEFIQDPQKRAEVKNAVDQYIAGQQIKVLELRPMYRMHSKRQKNTFYVFTKSDADYISKKWGDESNGIDGYICVNPEPNTKPMYSLFSKRSENTFYVYDKAEVDYIVHKWGDTFYGLDGYMLTKPEDNTKPVYCLHSNRAKNTFFVFDKGEADRIVREFGDTYKGLVGYFYDAD</sequence>
<evidence type="ECO:0000259" key="1">
    <source>
        <dbReference type="PROSITE" id="PS51412"/>
    </source>
</evidence>
<reference evidence="2 3" key="1">
    <citation type="journal article" date="2019" name="Nat. Med.">
        <title>A library of human gut bacterial isolates paired with longitudinal multiomics data enables mechanistic microbiome research.</title>
        <authorList>
            <person name="Poyet M."/>
            <person name="Groussin M."/>
            <person name="Gibbons S.M."/>
            <person name="Avila-Pacheco J."/>
            <person name="Jiang X."/>
            <person name="Kearney S.M."/>
            <person name="Perrotta A.R."/>
            <person name="Berdy B."/>
            <person name="Zhao S."/>
            <person name="Lieberman T.D."/>
            <person name="Swanson P.K."/>
            <person name="Smith M."/>
            <person name="Roesemann S."/>
            <person name="Alexander J.E."/>
            <person name="Rich S.A."/>
            <person name="Livny J."/>
            <person name="Vlamakis H."/>
            <person name="Clish C."/>
            <person name="Bullock K."/>
            <person name="Deik A."/>
            <person name="Scott J."/>
            <person name="Pierce K.A."/>
            <person name="Xavier R.J."/>
            <person name="Alm E.J."/>
        </authorList>
    </citation>
    <scope>NUCLEOTIDE SEQUENCE [LARGE SCALE GENOMIC DNA]</scope>
    <source>
        <strain evidence="2 3">BIOML-A106</strain>
    </source>
</reference>
<name>A0A642EQ71_BACFG</name>
<dbReference type="InterPro" id="IPR020864">
    <property type="entry name" value="MACPF"/>
</dbReference>